<proteinExistence type="predicted"/>
<keyword evidence="2" id="KW-1185">Reference proteome</keyword>
<dbReference type="EMBL" id="GG692398">
    <property type="protein sequence ID" value="EER32896.1"/>
    <property type="molecule type" value="Genomic_DNA"/>
</dbReference>
<dbReference type="AlphaFoldDB" id="C5MB79"/>
<evidence type="ECO:0000313" key="2">
    <source>
        <dbReference type="Proteomes" id="UP000002037"/>
    </source>
</evidence>
<protein>
    <recommendedName>
        <fullName evidence="3">F-box domain-containing protein</fullName>
    </recommendedName>
</protein>
<name>C5MB79_CANTT</name>
<accession>C5MB79</accession>
<dbReference type="RefSeq" id="XP_002549024.1">
    <property type="nucleotide sequence ID" value="XM_002548978.1"/>
</dbReference>
<dbReference type="Proteomes" id="UP000002037">
    <property type="component" value="Unassembled WGS sequence"/>
</dbReference>
<dbReference type="InterPro" id="IPR032675">
    <property type="entry name" value="LRR_dom_sf"/>
</dbReference>
<dbReference type="OrthoDB" id="10520960at2759"/>
<dbReference type="HOGENOM" id="CLU_038166_0_0_1"/>
<reference evidence="1 2" key="1">
    <citation type="journal article" date="2009" name="Nature">
        <title>Evolution of pathogenicity and sexual reproduction in eight Candida genomes.</title>
        <authorList>
            <person name="Butler G."/>
            <person name="Rasmussen M.D."/>
            <person name="Lin M.F."/>
            <person name="Santos M.A."/>
            <person name="Sakthikumar S."/>
            <person name="Munro C.A."/>
            <person name="Rheinbay E."/>
            <person name="Grabherr M."/>
            <person name="Forche A."/>
            <person name="Reedy J.L."/>
            <person name="Agrafioti I."/>
            <person name="Arnaud M.B."/>
            <person name="Bates S."/>
            <person name="Brown A.J."/>
            <person name="Brunke S."/>
            <person name="Costanzo M.C."/>
            <person name="Fitzpatrick D.A."/>
            <person name="de Groot P.W."/>
            <person name="Harris D."/>
            <person name="Hoyer L.L."/>
            <person name="Hube B."/>
            <person name="Klis F.M."/>
            <person name="Kodira C."/>
            <person name="Lennard N."/>
            <person name="Logue M.E."/>
            <person name="Martin R."/>
            <person name="Neiman A.M."/>
            <person name="Nikolaou E."/>
            <person name="Quail M.A."/>
            <person name="Quinn J."/>
            <person name="Santos M.C."/>
            <person name="Schmitzberger F.F."/>
            <person name="Sherlock G."/>
            <person name="Shah P."/>
            <person name="Silverstein K.A."/>
            <person name="Skrzypek M.S."/>
            <person name="Soll D."/>
            <person name="Staggs R."/>
            <person name="Stansfield I."/>
            <person name="Stumpf M.P."/>
            <person name="Sudbery P.E."/>
            <person name="Srikantha T."/>
            <person name="Zeng Q."/>
            <person name="Berman J."/>
            <person name="Berriman M."/>
            <person name="Heitman J."/>
            <person name="Gow N.A."/>
            <person name="Lorenz M.C."/>
            <person name="Birren B.W."/>
            <person name="Kellis M."/>
            <person name="Cuomo C.A."/>
        </authorList>
    </citation>
    <scope>NUCLEOTIDE SEQUENCE [LARGE SCALE GENOMIC DNA]</scope>
    <source>
        <strain evidence="2">ATCC MYA-3404 / T1</strain>
    </source>
</reference>
<evidence type="ECO:0008006" key="3">
    <source>
        <dbReference type="Google" id="ProtNLM"/>
    </source>
</evidence>
<dbReference type="Gene3D" id="3.80.10.10">
    <property type="entry name" value="Ribonuclease Inhibitor"/>
    <property type="match status" value="1"/>
</dbReference>
<organism evidence="1 2">
    <name type="scientific">Candida tropicalis (strain ATCC MYA-3404 / T1)</name>
    <name type="common">Yeast</name>
    <dbReference type="NCBI Taxonomy" id="294747"/>
    <lineage>
        <taxon>Eukaryota</taxon>
        <taxon>Fungi</taxon>
        <taxon>Dikarya</taxon>
        <taxon>Ascomycota</taxon>
        <taxon>Saccharomycotina</taxon>
        <taxon>Pichiomycetes</taxon>
        <taxon>Debaryomycetaceae</taxon>
        <taxon>Candida/Lodderomyces clade</taxon>
        <taxon>Candida</taxon>
    </lineage>
</organism>
<gene>
    <name evidence="1" type="ORF">CTRG_03321</name>
</gene>
<dbReference type="VEuPathDB" id="FungiDB:CTRG_03321"/>
<evidence type="ECO:0000313" key="1">
    <source>
        <dbReference type="EMBL" id="EER32896.1"/>
    </source>
</evidence>
<dbReference type="KEGG" id="ctp:CTRG_03321"/>
<sequence>MCEIHYPEFIPIESRRFVKPFIDAPVIPADQLMSIATEYNLKLKNVSVPLTIEMQTLISERKLNAYKKTNLAKTSGLPGIKKTEDGFGMEDIMAWGVRYLPLFCRIDLLHIVTEFDSTDTYFTLAMFKGLVKLGTVVLKFNDGDALEKTARISTLIPPTLTCFRFTDPRVIPGHFYTRFTNLKELQVENMLTSQIEYLPNSLEMLILDNLVDDEDLKKVVVPKNLKVFKSGVERAKKNYLKLINAMKNLEVLKLVGGHFTKVDDLKLSESKITKLSFVKCGSVMDYSNILKFTKLRKLRITDGRFPEELLKDESSLPSLRIFRFTTSWHTFWRNNLNEFKFPKNLTRLDLQGEFVIDKWEAPQKLRKLQLFNCNFVDIKNCKLPPNLVYFQIGCTKLTNLDNVQFPTGLIVFILTLNDELESMANTNLPKLTQFKDVAVRYNGSSNAVEKKTKALLKTVGVPNVQVQPV</sequence>
<dbReference type="GeneID" id="8300277"/>
<dbReference type="SUPFAM" id="SSF52058">
    <property type="entry name" value="L domain-like"/>
    <property type="match status" value="1"/>
</dbReference>